<keyword evidence="3" id="KW-1185">Reference proteome</keyword>
<dbReference type="AlphaFoldDB" id="A0A5B7K419"/>
<evidence type="ECO:0000313" key="3">
    <source>
        <dbReference type="Proteomes" id="UP000324222"/>
    </source>
</evidence>
<comment type="caution">
    <text evidence="2">The sequence shown here is derived from an EMBL/GenBank/DDBJ whole genome shotgun (WGS) entry which is preliminary data.</text>
</comment>
<dbReference type="Proteomes" id="UP000324222">
    <property type="component" value="Unassembled WGS sequence"/>
</dbReference>
<feature type="compositionally biased region" description="Polar residues" evidence="1">
    <location>
        <begin position="43"/>
        <end position="52"/>
    </location>
</feature>
<proteinExistence type="predicted"/>
<name>A0A5B7K419_PORTR</name>
<gene>
    <name evidence="2" type="ORF">E2C01_097204</name>
</gene>
<feature type="region of interest" description="Disordered" evidence="1">
    <location>
        <begin position="21"/>
        <end position="52"/>
    </location>
</feature>
<dbReference type="EMBL" id="VSRR010128098">
    <property type="protein sequence ID" value="MPD01666.1"/>
    <property type="molecule type" value="Genomic_DNA"/>
</dbReference>
<organism evidence="2 3">
    <name type="scientific">Portunus trituberculatus</name>
    <name type="common">Swimming crab</name>
    <name type="synonym">Neptunus trituberculatus</name>
    <dbReference type="NCBI Taxonomy" id="210409"/>
    <lineage>
        <taxon>Eukaryota</taxon>
        <taxon>Metazoa</taxon>
        <taxon>Ecdysozoa</taxon>
        <taxon>Arthropoda</taxon>
        <taxon>Crustacea</taxon>
        <taxon>Multicrustacea</taxon>
        <taxon>Malacostraca</taxon>
        <taxon>Eumalacostraca</taxon>
        <taxon>Eucarida</taxon>
        <taxon>Decapoda</taxon>
        <taxon>Pleocyemata</taxon>
        <taxon>Brachyura</taxon>
        <taxon>Eubrachyura</taxon>
        <taxon>Portunoidea</taxon>
        <taxon>Portunidae</taxon>
        <taxon>Portuninae</taxon>
        <taxon>Portunus</taxon>
    </lineage>
</organism>
<reference evidence="2 3" key="1">
    <citation type="submission" date="2019-05" db="EMBL/GenBank/DDBJ databases">
        <title>Another draft genome of Portunus trituberculatus and its Hox gene families provides insights of decapod evolution.</title>
        <authorList>
            <person name="Jeong J.-H."/>
            <person name="Song I."/>
            <person name="Kim S."/>
            <person name="Choi T."/>
            <person name="Kim D."/>
            <person name="Ryu S."/>
            <person name="Kim W."/>
        </authorList>
    </citation>
    <scope>NUCLEOTIDE SEQUENCE [LARGE SCALE GENOMIC DNA]</scope>
    <source>
        <tissue evidence="2">Muscle</tissue>
    </source>
</reference>
<evidence type="ECO:0000313" key="2">
    <source>
        <dbReference type="EMBL" id="MPD01666.1"/>
    </source>
</evidence>
<accession>A0A5B7K419</accession>
<sequence length="52" mass="5877">MQQKYIPQKNSQNRRLLREALVKGNPPSHSDLKMTSRGPGQPPQENLTGFCV</sequence>
<protein>
    <submittedName>
        <fullName evidence="2">Uncharacterized protein</fullName>
    </submittedName>
</protein>
<evidence type="ECO:0000256" key="1">
    <source>
        <dbReference type="SAM" id="MobiDB-lite"/>
    </source>
</evidence>